<dbReference type="PANTHER" id="PTHR12526">
    <property type="entry name" value="GLYCOSYLTRANSFERASE"/>
    <property type="match status" value="1"/>
</dbReference>
<protein>
    <submittedName>
        <fullName evidence="3">Glycosyltransferase family 4 protein</fullName>
    </submittedName>
</protein>
<dbReference type="Pfam" id="PF13579">
    <property type="entry name" value="Glyco_trans_4_4"/>
    <property type="match status" value="1"/>
</dbReference>
<keyword evidence="4" id="KW-1185">Reference proteome</keyword>
<evidence type="ECO:0000259" key="2">
    <source>
        <dbReference type="Pfam" id="PF13579"/>
    </source>
</evidence>
<comment type="caution">
    <text evidence="3">The sequence shown here is derived from an EMBL/GenBank/DDBJ whole genome shotgun (WGS) entry which is preliminary data.</text>
</comment>
<dbReference type="RefSeq" id="WP_198874384.1">
    <property type="nucleotide sequence ID" value="NZ_JAEKMH010000001.1"/>
</dbReference>
<accession>A0A934IUF2</accession>
<sequence>MRRIEFMVPVPPVPLGAPPAVPRVLILVPDQQGGIARLFEQMQNGTQGLVRADLMFFPSHDGQARAMLRFPQKLLAFWRVLKANRIDACHINLSTGGSTIRKLCYAFMCRAARVPYVIHLHGGRYPTFLERAPTVLKRLIRSFFLKADRVIVLGSVWREFVARELAVPPGRIVVLPNAVAGPRTLPARRDGARLLLLGRIGPDKGVPELLEALASPAMQALDWTATIAGDGEVETYRQRAAELGLASRVTFPGWVDGGEVAALLEDSSIIVLPSHVENLPLSMLEGMGYGLCPVVTPVGAVEDVIRDGVNGLLVPVGDAKALAEGLARVCSDEVLRHRLAGQARTDFLAHYDIRDYRARLEAVYLDVIHERSGRR</sequence>
<dbReference type="Proteomes" id="UP000602124">
    <property type="component" value="Unassembled WGS sequence"/>
</dbReference>
<reference evidence="3" key="1">
    <citation type="submission" date="2020-12" db="EMBL/GenBank/DDBJ databases">
        <title>Devosia sp. MSA67 isolated from Mo River.</title>
        <authorList>
            <person name="Ma F."/>
            <person name="Zi Z."/>
        </authorList>
    </citation>
    <scope>NUCLEOTIDE SEQUENCE</scope>
    <source>
        <strain evidence="3">MSA67</strain>
    </source>
</reference>
<dbReference type="Gene3D" id="3.40.50.2000">
    <property type="entry name" value="Glycogen Phosphorylase B"/>
    <property type="match status" value="2"/>
</dbReference>
<evidence type="ECO:0000313" key="4">
    <source>
        <dbReference type="Proteomes" id="UP000602124"/>
    </source>
</evidence>
<dbReference type="InterPro" id="IPR028098">
    <property type="entry name" value="Glyco_trans_4-like_N"/>
</dbReference>
<dbReference type="AlphaFoldDB" id="A0A934IUF2"/>
<dbReference type="Pfam" id="PF00534">
    <property type="entry name" value="Glycos_transf_1"/>
    <property type="match status" value="1"/>
</dbReference>
<feature type="domain" description="Glycosyltransferase subfamily 4-like N-terminal" evidence="2">
    <location>
        <begin position="24"/>
        <end position="177"/>
    </location>
</feature>
<name>A0A934IUF2_9HYPH</name>
<feature type="domain" description="Glycosyl transferase family 1" evidence="1">
    <location>
        <begin position="190"/>
        <end position="344"/>
    </location>
</feature>
<evidence type="ECO:0000259" key="1">
    <source>
        <dbReference type="Pfam" id="PF00534"/>
    </source>
</evidence>
<dbReference type="GO" id="GO:0016757">
    <property type="term" value="F:glycosyltransferase activity"/>
    <property type="evidence" value="ECO:0007669"/>
    <property type="project" value="InterPro"/>
</dbReference>
<dbReference type="PANTHER" id="PTHR12526:SF631">
    <property type="entry name" value="BLL6306 PROTEIN"/>
    <property type="match status" value="1"/>
</dbReference>
<proteinExistence type="predicted"/>
<dbReference type="EMBL" id="JAEKMH010000001">
    <property type="protein sequence ID" value="MBJ3783130.1"/>
    <property type="molecule type" value="Genomic_DNA"/>
</dbReference>
<dbReference type="SUPFAM" id="SSF53756">
    <property type="entry name" value="UDP-Glycosyltransferase/glycogen phosphorylase"/>
    <property type="match status" value="1"/>
</dbReference>
<gene>
    <name evidence="3" type="ORF">JEQ47_00235</name>
</gene>
<evidence type="ECO:0000313" key="3">
    <source>
        <dbReference type="EMBL" id="MBJ3783130.1"/>
    </source>
</evidence>
<organism evidence="3 4">
    <name type="scientific">Devosia sediminis</name>
    <dbReference type="NCBI Taxonomy" id="2798801"/>
    <lineage>
        <taxon>Bacteria</taxon>
        <taxon>Pseudomonadati</taxon>
        <taxon>Pseudomonadota</taxon>
        <taxon>Alphaproteobacteria</taxon>
        <taxon>Hyphomicrobiales</taxon>
        <taxon>Devosiaceae</taxon>
        <taxon>Devosia</taxon>
    </lineage>
</organism>
<dbReference type="InterPro" id="IPR001296">
    <property type="entry name" value="Glyco_trans_1"/>
</dbReference>
<dbReference type="CDD" id="cd03801">
    <property type="entry name" value="GT4_PimA-like"/>
    <property type="match status" value="1"/>
</dbReference>